<dbReference type="InterPro" id="IPR000014">
    <property type="entry name" value="PAS"/>
</dbReference>
<evidence type="ECO:0000313" key="14">
    <source>
        <dbReference type="Proteomes" id="UP000327011"/>
    </source>
</evidence>
<dbReference type="Gene3D" id="3.30.565.10">
    <property type="entry name" value="Histidine kinase-like ATPase, C-terminal domain"/>
    <property type="match status" value="1"/>
</dbReference>
<dbReference type="PROSITE" id="PS50109">
    <property type="entry name" value="HIS_KIN"/>
    <property type="match status" value="1"/>
</dbReference>
<evidence type="ECO:0000256" key="3">
    <source>
        <dbReference type="ARBA" id="ARBA00012438"/>
    </source>
</evidence>
<dbReference type="InterPro" id="IPR036097">
    <property type="entry name" value="HisK_dim/P_sf"/>
</dbReference>
<dbReference type="Gene3D" id="1.10.287.130">
    <property type="match status" value="1"/>
</dbReference>
<name>A0A5J5JZ73_9ACTN</name>
<evidence type="ECO:0000256" key="6">
    <source>
        <dbReference type="ARBA" id="ARBA00022692"/>
    </source>
</evidence>
<keyword evidence="5" id="KW-0808">Transferase</keyword>
<dbReference type="Pfam" id="PF02518">
    <property type="entry name" value="HATPase_c"/>
    <property type="match status" value="1"/>
</dbReference>
<dbReference type="EC" id="2.7.13.3" evidence="3"/>
<feature type="coiled-coil region" evidence="11">
    <location>
        <begin position="239"/>
        <end position="284"/>
    </location>
</feature>
<dbReference type="InterPro" id="IPR003594">
    <property type="entry name" value="HATPase_dom"/>
</dbReference>
<dbReference type="InterPro" id="IPR050428">
    <property type="entry name" value="TCS_sensor_his_kinase"/>
</dbReference>
<accession>A0A5J5JZ73</accession>
<reference evidence="13 14" key="1">
    <citation type="submission" date="2019-09" db="EMBL/GenBank/DDBJ databases">
        <title>Screening of Novel Bioactive Compounds from Soil-Associated.</title>
        <authorList>
            <person name="Gong X."/>
        </authorList>
    </citation>
    <scope>NUCLEOTIDE SEQUENCE [LARGE SCALE GENOMIC DNA]</scope>
    <source>
        <strain evidence="13 14">Gxj-6</strain>
    </source>
</reference>
<comment type="caution">
    <text evidence="13">The sequence shown here is derived from an EMBL/GenBank/DDBJ whole genome shotgun (WGS) entry which is preliminary data.</text>
</comment>
<dbReference type="InterPro" id="IPR004358">
    <property type="entry name" value="Sig_transdc_His_kin-like_C"/>
</dbReference>
<dbReference type="SUPFAM" id="SSF55785">
    <property type="entry name" value="PYP-like sensor domain (PAS domain)"/>
    <property type="match status" value="1"/>
</dbReference>
<keyword evidence="6" id="KW-0812">Transmembrane</keyword>
<evidence type="ECO:0000256" key="5">
    <source>
        <dbReference type="ARBA" id="ARBA00022679"/>
    </source>
</evidence>
<dbReference type="SMART" id="SM00388">
    <property type="entry name" value="HisKA"/>
    <property type="match status" value="1"/>
</dbReference>
<evidence type="ECO:0000256" key="7">
    <source>
        <dbReference type="ARBA" id="ARBA00022777"/>
    </source>
</evidence>
<dbReference type="AlphaFoldDB" id="A0A5J5JZ73"/>
<keyword evidence="10" id="KW-0472">Membrane</keyword>
<dbReference type="PANTHER" id="PTHR45436">
    <property type="entry name" value="SENSOR HISTIDINE KINASE YKOH"/>
    <property type="match status" value="1"/>
</dbReference>
<comment type="subcellular location">
    <subcellularLocation>
        <location evidence="2">Cell membrane</location>
    </subcellularLocation>
</comment>
<dbReference type="InterPro" id="IPR013656">
    <property type="entry name" value="PAS_4"/>
</dbReference>
<comment type="catalytic activity">
    <reaction evidence="1">
        <text>ATP + protein L-histidine = ADP + protein N-phospho-L-histidine.</text>
        <dbReference type="EC" id="2.7.13.3"/>
    </reaction>
</comment>
<keyword evidence="9" id="KW-0902">Two-component regulatory system</keyword>
<keyword evidence="11" id="KW-0175">Coiled coil</keyword>
<dbReference type="CDD" id="cd00082">
    <property type="entry name" value="HisKA"/>
    <property type="match status" value="1"/>
</dbReference>
<evidence type="ECO:0000256" key="9">
    <source>
        <dbReference type="ARBA" id="ARBA00023012"/>
    </source>
</evidence>
<evidence type="ECO:0000256" key="8">
    <source>
        <dbReference type="ARBA" id="ARBA00022989"/>
    </source>
</evidence>
<evidence type="ECO:0000313" key="13">
    <source>
        <dbReference type="EMBL" id="KAA9377125.1"/>
    </source>
</evidence>
<gene>
    <name evidence="13" type="ORF">F5972_22140</name>
</gene>
<dbReference type="CDD" id="cd00130">
    <property type="entry name" value="PAS"/>
    <property type="match status" value="1"/>
</dbReference>
<evidence type="ECO:0000259" key="12">
    <source>
        <dbReference type="PROSITE" id="PS50109"/>
    </source>
</evidence>
<sequence length="495" mass="54374">MSVHDGWPANKNRFASVLVGGTPIMNPAPSWRVITPSLPWRVRATSLHSPRAEGCRSRAELGVHLLLKEGRRKGAAVMKPTIDYEAVFRAGHVPSLILTPDLVMIAANDTYLKVVGRTAEDLLGRRLFDVFPPNPAAPLDTGAQGAASLRASLEQVLTTRRRNFMPLQRYDVEAPGRPGVFEERYWSTVNTPVLGPRGEVEGIILSTEEITDLVRALRRPPEAAEEGRAGEVGPPARDVDTFTRGLQALNEELRQAHKEQHHTISALRERISALREAIERQRRLIFDASHDLRNPITGLMIELESALSEPGIDLQRILRKSLCDAERLNDIVADLLDLARVEAESGEPPAQTVDLAELVDDELNRRAPGTAVAVRTRLAPDVLVRASRIRMARLLGNLMANAERHASTKIEIHLGVDPPDAVLEVVDDGPGIPPADRERVFERMYRRKEARERDPGGSGLGLTIARAIAEMYGGTLCVADSPVGARLVLRLPLAS</sequence>
<keyword evidence="7" id="KW-0418">Kinase</keyword>
<evidence type="ECO:0000256" key="1">
    <source>
        <dbReference type="ARBA" id="ARBA00000085"/>
    </source>
</evidence>
<protein>
    <recommendedName>
        <fullName evidence="3">histidine kinase</fullName>
        <ecNumber evidence="3">2.7.13.3</ecNumber>
    </recommendedName>
</protein>
<keyword evidence="14" id="KW-1185">Reference proteome</keyword>
<dbReference type="SMART" id="SM00387">
    <property type="entry name" value="HATPase_c"/>
    <property type="match status" value="1"/>
</dbReference>
<evidence type="ECO:0000256" key="10">
    <source>
        <dbReference type="ARBA" id="ARBA00023136"/>
    </source>
</evidence>
<dbReference type="InterPro" id="IPR003661">
    <property type="entry name" value="HisK_dim/P_dom"/>
</dbReference>
<evidence type="ECO:0000256" key="11">
    <source>
        <dbReference type="SAM" id="Coils"/>
    </source>
</evidence>
<dbReference type="EMBL" id="VYTZ01000007">
    <property type="protein sequence ID" value="KAA9377125.1"/>
    <property type="molecule type" value="Genomic_DNA"/>
</dbReference>
<feature type="domain" description="Histidine kinase" evidence="12">
    <location>
        <begin position="287"/>
        <end position="495"/>
    </location>
</feature>
<organism evidence="13 14">
    <name type="scientific">Microbispora cellulosiformans</name>
    <dbReference type="NCBI Taxonomy" id="2614688"/>
    <lineage>
        <taxon>Bacteria</taxon>
        <taxon>Bacillati</taxon>
        <taxon>Actinomycetota</taxon>
        <taxon>Actinomycetes</taxon>
        <taxon>Streptosporangiales</taxon>
        <taxon>Streptosporangiaceae</taxon>
        <taxon>Microbispora</taxon>
    </lineage>
</organism>
<dbReference type="SMART" id="SM00091">
    <property type="entry name" value="PAS"/>
    <property type="match status" value="1"/>
</dbReference>
<dbReference type="Gene3D" id="3.30.450.20">
    <property type="entry name" value="PAS domain"/>
    <property type="match status" value="1"/>
</dbReference>
<dbReference type="Proteomes" id="UP000327011">
    <property type="component" value="Unassembled WGS sequence"/>
</dbReference>
<dbReference type="SUPFAM" id="SSF47384">
    <property type="entry name" value="Homodimeric domain of signal transducing histidine kinase"/>
    <property type="match status" value="1"/>
</dbReference>
<dbReference type="CDD" id="cd00075">
    <property type="entry name" value="HATPase"/>
    <property type="match status" value="1"/>
</dbReference>
<dbReference type="GO" id="GO:0005886">
    <property type="term" value="C:plasma membrane"/>
    <property type="evidence" value="ECO:0007669"/>
    <property type="project" value="UniProtKB-SubCell"/>
</dbReference>
<dbReference type="SUPFAM" id="SSF55874">
    <property type="entry name" value="ATPase domain of HSP90 chaperone/DNA topoisomerase II/histidine kinase"/>
    <property type="match status" value="1"/>
</dbReference>
<dbReference type="GO" id="GO:0000155">
    <property type="term" value="F:phosphorelay sensor kinase activity"/>
    <property type="evidence" value="ECO:0007669"/>
    <property type="project" value="InterPro"/>
</dbReference>
<dbReference type="Pfam" id="PF08448">
    <property type="entry name" value="PAS_4"/>
    <property type="match status" value="1"/>
</dbReference>
<dbReference type="PRINTS" id="PR00344">
    <property type="entry name" value="BCTRLSENSOR"/>
</dbReference>
<keyword evidence="4" id="KW-0597">Phosphoprotein</keyword>
<evidence type="ECO:0000256" key="4">
    <source>
        <dbReference type="ARBA" id="ARBA00022553"/>
    </source>
</evidence>
<dbReference type="InterPro" id="IPR005467">
    <property type="entry name" value="His_kinase_dom"/>
</dbReference>
<keyword evidence="8" id="KW-1133">Transmembrane helix</keyword>
<dbReference type="InterPro" id="IPR036890">
    <property type="entry name" value="HATPase_C_sf"/>
</dbReference>
<evidence type="ECO:0000256" key="2">
    <source>
        <dbReference type="ARBA" id="ARBA00004236"/>
    </source>
</evidence>
<dbReference type="Pfam" id="PF00512">
    <property type="entry name" value="HisKA"/>
    <property type="match status" value="1"/>
</dbReference>
<dbReference type="InterPro" id="IPR035965">
    <property type="entry name" value="PAS-like_dom_sf"/>
</dbReference>
<dbReference type="PANTHER" id="PTHR45436:SF5">
    <property type="entry name" value="SENSOR HISTIDINE KINASE TRCS"/>
    <property type="match status" value="1"/>
</dbReference>
<proteinExistence type="predicted"/>